<dbReference type="EMBL" id="JYDJ01000302">
    <property type="protein sequence ID" value="KRX37606.1"/>
    <property type="molecule type" value="Genomic_DNA"/>
</dbReference>
<sequence>MLQHRRQKQLLRKCFYILHLGENRCNWNGWTDFLFSEQII</sequence>
<name>A0A0V0TF90_9BILA</name>
<proteinExistence type="predicted"/>
<gene>
    <name evidence="1" type="ORF">T05_7950</name>
</gene>
<evidence type="ECO:0000313" key="2">
    <source>
        <dbReference type="Proteomes" id="UP000055048"/>
    </source>
</evidence>
<keyword evidence="2" id="KW-1185">Reference proteome</keyword>
<dbReference type="Proteomes" id="UP000055048">
    <property type="component" value="Unassembled WGS sequence"/>
</dbReference>
<accession>A0A0V0TF90</accession>
<protein>
    <submittedName>
        <fullName evidence="1">Uncharacterized protein</fullName>
    </submittedName>
</protein>
<evidence type="ECO:0000313" key="1">
    <source>
        <dbReference type="EMBL" id="KRX37606.1"/>
    </source>
</evidence>
<dbReference type="AlphaFoldDB" id="A0A0V0TF90"/>
<reference evidence="1 2" key="1">
    <citation type="submission" date="2015-01" db="EMBL/GenBank/DDBJ databases">
        <title>Evolution of Trichinella species and genotypes.</title>
        <authorList>
            <person name="Korhonen P.K."/>
            <person name="Edoardo P."/>
            <person name="Giuseppe L.R."/>
            <person name="Gasser R.B."/>
        </authorList>
    </citation>
    <scope>NUCLEOTIDE SEQUENCE [LARGE SCALE GENOMIC DNA]</scope>
    <source>
        <strain evidence="1">ISS417</strain>
    </source>
</reference>
<organism evidence="1 2">
    <name type="scientific">Trichinella murrelli</name>
    <dbReference type="NCBI Taxonomy" id="144512"/>
    <lineage>
        <taxon>Eukaryota</taxon>
        <taxon>Metazoa</taxon>
        <taxon>Ecdysozoa</taxon>
        <taxon>Nematoda</taxon>
        <taxon>Enoplea</taxon>
        <taxon>Dorylaimia</taxon>
        <taxon>Trichinellida</taxon>
        <taxon>Trichinellidae</taxon>
        <taxon>Trichinella</taxon>
    </lineage>
</organism>
<comment type="caution">
    <text evidence="1">The sequence shown here is derived from an EMBL/GenBank/DDBJ whole genome shotgun (WGS) entry which is preliminary data.</text>
</comment>